<keyword evidence="1" id="KW-1133">Transmembrane helix</keyword>
<evidence type="ECO:0000256" key="1">
    <source>
        <dbReference type="SAM" id="Phobius"/>
    </source>
</evidence>
<reference evidence="3" key="1">
    <citation type="journal article" date="2019" name="Int. J. Syst. Evol. Microbiol.">
        <title>The Global Catalogue of Microorganisms (GCM) 10K type strain sequencing project: providing services to taxonomists for standard genome sequencing and annotation.</title>
        <authorList>
            <consortium name="The Broad Institute Genomics Platform"/>
            <consortium name="The Broad Institute Genome Sequencing Center for Infectious Disease"/>
            <person name="Wu L."/>
            <person name="Ma J."/>
        </authorList>
    </citation>
    <scope>NUCLEOTIDE SEQUENCE [LARGE SCALE GENOMIC DNA]</scope>
    <source>
        <strain evidence="3">JCM 31696</strain>
    </source>
</reference>
<feature type="non-terminal residue" evidence="2">
    <location>
        <position position="65"/>
    </location>
</feature>
<feature type="transmembrane region" description="Helical" evidence="1">
    <location>
        <begin position="12"/>
        <end position="38"/>
    </location>
</feature>
<sequence length="65" mass="6659">MALKSFRDRNPLIVGTASIVALSVAVTVSFLTGTLGLLEDRYTMSGVFAGTGGLRSGNDVQVAGV</sequence>
<proteinExistence type="predicted"/>
<comment type="caution">
    <text evidence="2">The sequence shown here is derived from an EMBL/GenBank/DDBJ whole genome shotgun (WGS) entry which is preliminary data.</text>
</comment>
<gene>
    <name evidence="2" type="ORF">ACFQ07_21765</name>
</gene>
<keyword evidence="1" id="KW-0472">Membrane</keyword>
<evidence type="ECO:0000313" key="3">
    <source>
        <dbReference type="Proteomes" id="UP001597083"/>
    </source>
</evidence>
<name>A0ABW3CMB0_9ACTN</name>
<dbReference type="Proteomes" id="UP001597083">
    <property type="component" value="Unassembled WGS sequence"/>
</dbReference>
<dbReference type="EMBL" id="JBHTIR010003234">
    <property type="protein sequence ID" value="MFD0854883.1"/>
    <property type="molecule type" value="Genomic_DNA"/>
</dbReference>
<keyword evidence="1" id="KW-0812">Transmembrane</keyword>
<keyword evidence="3" id="KW-1185">Reference proteome</keyword>
<accession>A0ABW3CMB0</accession>
<evidence type="ECO:0000313" key="2">
    <source>
        <dbReference type="EMBL" id="MFD0854883.1"/>
    </source>
</evidence>
<protein>
    <submittedName>
        <fullName evidence="2">MCE family protein</fullName>
    </submittedName>
</protein>
<organism evidence="2 3">
    <name type="scientific">Actinomadura adrarensis</name>
    <dbReference type="NCBI Taxonomy" id="1819600"/>
    <lineage>
        <taxon>Bacteria</taxon>
        <taxon>Bacillati</taxon>
        <taxon>Actinomycetota</taxon>
        <taxon>Actinomycetes</taxon>
        <taxon>Streptosporangiales</taxon>
        <taxon>Thermomonosporaceae</taxon>
        <taxon>Actinomadura</taxon>
    </lineage>
</organism>